<reference evidence="2 3" key="1">
    <citation type="submission" date="2018-12" db="EMBL/GenBank/DDBJ databases">
        <authorList>
            <consortium name="Pathogen Informatics"/>
        </authorList>
    </citation>
    <scope>NUCLEOTIDE SEQUENCE [LARGE SCALE GENOMIC DNA]</scope>
    <source>
        <strain evidence="2 3">NCTC8284</strain>
    </source>
</reference>
<dbReference type="KEGG" id="rpne:NCTC8284_00268"/>
<evidence type="ECO:0000256" key="1">
    <source>
        <dbReference type="ARBA" id="ARBA00022679"/>
    </source>
</evidence>
<dbReference type="InterPro" id="IPR036095">
    <property type="entry name" value="PTS_EIIB-like_sf"/>
</dbReference>
<evidence type="ECO:0000313" key="3">
    <source>
        <dbReference type="Proteomes" id="UP000278733"/>
    </source>
</evidence>
<evidence type="ECO:0000313" key="2">
    <source>
        <dbReference type="EMBL" id="VEH65133.1"/>
    </source>
</evidence>
<proteinExistence type="predicted"/>
<keyword evidence="1" id="KW-0808">Transferase</keyword>
<protein>
    <submittedName>
        <fullName evidence="2">PTS system fructose-specific transporter subunits IIBC</fullName>
    </submittedName>
</protein>
<dbReference type="GO" id="GO:0009401">
    <property type="term" value="P:phosphoenolpyruvate-dependent sugar phosphotransferase system"/>
    <property type="evidence" value="ECO:0007669"/>
    <property type="project" value="InterPro"/>
</dbReference>
<dbReference type="SUPFAM" id="SSF52794">
    <property type="entry name" value="PTS system IIB component-like"/>
    <property type="match status" value="1"/>
</dbReference>
<gene>
    <name evidence="2" type="ORF">NCTC8284_00268</name>
</gene>
<organism evidence="2 3">
    <name type="scientific">Rodentibacter pneumotropicus</name>
    <dbReference type="NCBI Taxonomy" id="758"/>
    <lineage>
        <taxon>Bacteria</taxon>
        <taxon>Pseudomonadati</taxon>
        <taxon>Pseudomonadota</taxon>
        <taxon>Gammaproteobacteria</taxon>
        <taxon>Pasteurellales</taxon>
        <taxon>Pasteurellaceae</taxon>
        <taxon>Rodentibacter</taxon>
    </lineage>
</organism>
<dbReference type="AlphaFoldDB" id="A0A448MJ70"/>
<accession>A0A448MJ70</accession>
<sequence>MKLFLTHSSHVGKAKAYLLCEVLRTAAQKVNVSLVENAAEADVVLVVGSQLPNNAALVGKKYGLLMKIQ</sequence>
<dbReference type="GO" id="GO:0008982">
    <property type="term" value="F:protein-N(PI)-phosphohistidine-sugar phosphotransferase activity"/>
    <property type="evidence" value="ECO:0007669"/>
    <property type="project" value="InterPro"/>
</dbReference>
<name>A0A448MJ70_9PAST</name>
<dbReference type="Proteomes" id="UP000278733">
    <property type="component" value="Chromosome"/>
</dbReference>
<dbReference type="EMBL" id="LR134405">
    <property type="protein sequence ID" value="VEH65133.1"/>
    <property type="molecule type" value="Genomic_DNA"/>
</dbReference>
<dbReference type="Pfam" id="PF25554">
    <property type="entry name" value="PTS_EIIB_BC_N"/>
    <property type="match status" value="1"/>
</dbReference>